<dbReference type="RefSeq" id="WP_261618266.1">
    <property type="nucleotide sequence ID" value="NZ_JALIDZ010000013.1"/>
</dbReference>
<accession>A0AAW5R5J6</accession>
<keyword evidence="3" id="KW-1185">Reference proteome</keyword>
<keyword evidence="1" id="KW-0472">Membrane</keyword>
<reference evidence="2 3" key="1">
    <citation type="submission" date="2022-04" db="EMBL/GenBank/DDBJ databases">
        <authorList>
            <person name="Ye Y.-Q."/>
            <person name="Du Z.-J."/>
        </authorList>
    </citation>
    <scope>NUCLEOTIDE SEQUENCE [LARGE SCALE GENOMIC DNA]</scope>
    <source>
        <strain evidence="2 3">A6E488</strain>
    </source>
</reference>
<feature type="transmembrane region" description="Helical" evidence="1">
    <location>
        <begin position="49"/>
        <end position="70"/>
    </location>
</feature>
<feature type="transmembrane region" description="Helical" evidence="1">
    <location>
        <begin position="91"/>
        <end position="112"/>
    </location>
</feature>
<comment type="caution">
    <text evidence="2">The sequence shown here is derived from an EMBL/GenBank/DDBJ whole genome shotgun (WGS) entry which is preliminary data.</text>
</comment>
<organism evidence="2 3">
    <name type="scientific">Microbaculum marinisediminis</name>
    <dbReference type="NCBI Taxonomy" id="2931392"/>
    <lineage>
        <taxon>Bacteria</taxon>
        <taxon>Pseudomonadati</taxon>
        <taxon>Pseudomonadota</taxon>
        <taxon>Alphaproteobacteria</taxon>
        <taxon>Hyphomicrobiales</taxon>
        <taxon>Tepidamorphaceae</taxon>
        <taxon>Microbaculum</taxon>
    </lineage>
</organism>
<proteinExistence type="predicted"/>
<keyword evidence="1" id="KW-0812">Transmembrane</keyword>
<evidence type="ECO:0000313" key="3">
    <source>
        <dbReference type="Proteomes" id="UP001320898"/>
    </source>
</evidence>
<keyword evidence="1" id="KW-1133">Transmembrane helix</keyword>
<dbReference type="EMBL" id="JALIDZ010000013">
    <property type="protein sequence ID" value="MCT8974662.1"/>
    <property type="molecule type" value="Genomic_DNA"/>
</dbReference>
<sequence length="126" mass="12643">MAGVAAALAFSLLVGVLLNVDQTMSELAARTPVDLGDVVLAPASGCAGAVAFTTGVSAALIGVMVAAALLPPLATSGLLLGGGHPILAKGAFSLFMVDLICVNLAGVTTFWAQGIKPTRWLEKDRP</sequence>
<dbReference type="Pfam" id="PF04087">
    <property type="entry name" value="DUF389"/>
    <property type="match status" value="1"/>
</dbReference>
<protein>
    <submittedName>
        <fullName evidence="2">DUF389 domain-containing protein</fullName>
    </submittedName>
</protein>
<dbReference type="Proteomes" id="UP001320898">
    <property type="component" value="Unassembled WGS sequence"/>
</dbReference>
<evidence type="ECO:0000313" key="2">
    <source>
        <dbReference type="EMBL" id="MCT8974662.1"/>
    </source>
</evidence>
<gene>
    <name evidence="2" type="ORF">MUB46_22590</name>
</gene>
<dbReference type="InterPro" id="IPR005240">
    <property type="entry name" value="DUF389"/>
</dbReference>
<dbReference type="PANTHER" id="PTHR20992">
    <property type="entry name" value="AT15442P-RELATED"/>
    <property type="match status" value="1"/>
</dbReference>
<dbReference type="PANTHER" id="PTHR20992:SF9">
    <property type="entry name" value="AT15442P-RELATED"/>
    <property type="match status" value="1"/>
</dbReference>
<name>A0AAW5R5J6_9HYPH</name>
<evidence type="ECO:0000256" key="1">
    <source>
        <dbReference type="SAM" id="Phobius"/>
    </source>
</evidence>
<dbReference type="AlphaFoldDB" id="A0AAW5R5J6"/>